<evidence type="ECO:0000256" key="1">
    <source>
        <dbReference type="ARBA" id="ARBA00004448"/>
    </source>
</evidence>
<evidence type="ECO:0000256" key="10">
    <source>
        <dbReference type="HAMAP-Rule" id="MF_03064"/>
    </source>
</evidence>
<evidence type="ECO:0000256" key="6">
    <source>
        <dbReference type="ARBA" id="ARBA00022989"/>
    </source>
</evidence>
<dbReference type="InterPro" id="IPR002067">
    <property type="entry name" value="MCP"/>
</dbReference>
<keyword evidence="2 10" id="KW-0813">Transport</keyword>
<accession>A0A4P9ZB33</accession>
<dbReference type="OrthoDB" id="1924968at2759"/>
<evidence type="ECO:0000313" key="14">
    <source>
        <dbReference type="Proteomes" id="UP000268321"/>
    </source>
</evidence>
<evidence type="ECO:0000256" key="3">
    <source>
        <dbReference type="ARBA" id="ARBA00022692"/>
    </source>
</evidence>
<dbReference type="InterPro" id="IPR023395">
    <property type="entry name" value="MCP_dom_sf"/>
</dbReference>
<feature type="region of interest" description="Disordered" evidence="12">
    <location>
        <begin position="1"/>
        <end position="20"/>
    </location>
</feature>
<evidence type="ECO:0000256" key="12">
    <source>
        <dbReference type="SAM" id="MobiDB-lite"/>
    </source>
</evidence>
<dbReference type="HAMAP" id="MF_03064">
    <property type="entry name" value="SLC25A38"/>
    <property type="match status" value="1"/>
</dbReference>
<feature type="repeat" description="Solcar" evidence="11">
    <location>
        <begin position="236"/>
        <end position="322"/>
    </location>
</feature>
<dbReference type="PANTHER" id="PTHR46181:SF3">
    <property type="entry name" value="MITOCHONDRIAL GLYCINE TRANSPORTER"/>
    <property type="match status" value="1"/>
</dbReference>
<keyword evidence="3 10" id="KW-0812">Transmembrane</keyword>
<evidence type="ECO:0000256" key="2">
    <source>
        <dbReference type="ARBA" id="ARBA00022448"/>
    </source>
</evidence>
<feature type="repeat" description="Solcar" evidence="11">
    <location>
        <begin position="131"/>
        <end position="220"/>
    </location>
</feature>
<gene>
    <name evidence="13" type="ORF">METBISCDRAFT_28589</name>
</gene>
<comment type="function">
    <text evidence="10">Mitochondrial glycine transporter that imports glycine into the mitochondrial matrix. Plays an important role in providing glycine for the first enzymatic step in heme biosynthesis, the condensation of glycine with succinyl-CoA to produce 5-aminolevulinate (ALA) in the miochondrial matrix.</text>
</comment>
<evidence type="ECO:0000256" key="4">
    <source>
        <dbReference type="ARBA" id="ARBA00022737"/>
    </source>
</evidence>
<dbReference type="InterPro" id="IPR018108">
    <property type="entry name" value="MCP_transmembrane"/>
</dbReference>
<comment type="subcellular location">
    <subcellularLocation>
        <location evidence="1 10">Mitochondrion inner membrane</location>
        <topology evidence="1 10">Multi-pass membrane protein</topology>
    </subcellularLocation>
</comment>
<dbReference type="AlphaFoldDB" id="A0A4P9ZB33"/>
<keyword evidence="4 10" id="KW-0677">Repeat</keyword>
<evidence type="ECO:0000256" key="5">
    <source>
        <dbReference type="ARBA" id="ARBA00022792"/>
    </source>
</evidence>
<keyword evidence="14" id="KW-1185">Reference proteome</keyword>
<keyword evidence="7 10" id="KW-0496">Mitochondrion</keyword>
<keyword evidence="5 10" id="KW-0999">Mitochondrion inner membrane</keyword>
<dbReference type="Gene3D" id="1.50.40.10">
    <property type="entry name" value="Mitochondrial carrier domain"/>
    <property type="match status" value="1"/>
</dbReference>
<dbReference type="PROSITE" id="PS50920">
    <property type="entry name" value="SOLCAR"/>
    <property type="match status" value="3"/>
</dbReference>
<keyword evidence="8 10" id="KW-0472">Membrane</keyword>
<keyword evidence="6 10" id="KW-1133">Transmembrane helix</keyword>
<dbReference type="GO" id="GO:0015187">
    <property type="term" value="F:glycine transmembrane transporter activity"/>
    <property type="evidence" value="ECO:0007669"/>
    <property type="project" value="UniProtKB-UniRule"/>
</dbReference>
<comment type="catalytic activity">
    <reaction evidence="9 10">
        <text>glycine(in) = glycine(out)</text>
        <dbReference type="Rhea" id="RHEA:70715"/>
        <dbReference type="ChEBI" id="CHEBI:57305"/>
    </reaction>
</comment>
<dbReference type="Proteomes" id="UP000268321">
    <property type="component" value="Unassembled WGS sequence"/>
</dbReference>
<protein>
    <recommendedName>
        <fullName evidence="10">Mitochondrial glycine transporter</fullName>
    </recommendedName>
    <alternativeName>
        <fullName evidence="10">Solute carrier family 25 member 38 homolog</fullName>
    </alternativeName>
</protein>
<comment type="similarity">
    <text evidence="10">Belongs to the mitochondrial carrier (TC 2.A.29) family. SLC25A38 subfamily.</text>
</comment>
<dbReference type="InterPro" id="IPR030847">
    <property type="entry name" value="Hem25/SLC25A38"/>
</dbReference>
<evidence type="ECO:0000256" key="7">
    <source>
        <dbReference type="ARBA" id="ARBA00023128"/>
    </source>
</evidence>
<feature type="compositionally biased region" description="Polar residues" evidence="12">
    <location>
        <begin position="1"/>
        <end position="15"/>
    </location>
</feature>
<dbReference type="SUPFAM" id="SSF103506">
    <property type="entry name" value="Mitochondrial carrier"/>
    <property type="match status" value="1"/>
</dbReference>
<name>A0A4P9ZB33_9ASCO</name>
<dbReference type="GO" id="GO:0005743">
    <property type="term" value="C:mitochondrial inner membrane"/>
    <property type="evidence" value="ECO:0007669"/>
    <property type="project" value="UniProtKB-SubCell"/>
</dbReference>
<evidence type="ECO:0000313" key="13">
    <source>
        <dbReference type="EMBL" id="RKP29010.1"/>
    </source>
</evidence>
<evidence type="ECO:0000256" key="9">
    <source>
        <dbReference type="ARBA" id="ARBA00034060"/>
    </source>
</evidence>
<evidence type="ECO:0000256" key="11">
    <source>
        <dbReference type="PROSITE-ProRule" id="PRU00282"/>
    </source>
</evidence>
<dbReference type="PANTHER" id="PTHR46181">
    <property type="entry name" value="MITOCHONDRIAL GLYCINE TRANSPORTER"/>
    <property type="match status" value="1"/>
</dbReference>
<proteinExistence type="inferred from homology"/>
<sequence>MTLLLTNPDSASRPSATEKPAIAKSASTSVHLVSGGAAGLVSAVMLQPLDLLKTRLQQQRKENQEYRPTMVKELRKLASVKDLWRGVLPSTLRTSVGAGLYFSMLSRIRQYLALIKATVDTSNAISALPKLSHAENLASGFVARALVGFITMPITVVKTRFESSVYRYNSIYESVRGIYRNGSTCAGSVRHFFRGTVATLARDSPYAGIYMLFYEGFKNEVFQAVLRPLIADEALFAGASNSAAAVSAACIATTITAPFDAIKTRLQLVTSTGTASIATVIRQLVRELGGAWNLFNGLSLRVGRKALSAAISWCIYEELLKF</sequence>
<dbReference type="GO" id="GO:1904983">
    <property type="term" value="P:glycine import into mitochondrion"/>
    <property type="evidence" value="ECO:0007669"/>
    <property type="project" value="UniProtKB-UniRule"/>
</dbReference>
<reference evidence="14" key="1">
    <citation type="journal article" date="2018" name="Nat. Microbiol.">
        <title>Leveraging single-cell genomics to expand the fungal tree of life.</title>
        <authorList>
            <person name="Ahrendt S.R."/>
            <person name="Quandt C.A."/>
            <person name="Ciobanu D."/>
            <person name="Clum A."/>
            <person name="Salamov A."/>
            <person name="Andreopoulos B."/>
            <person name="Cheng J.F."/>
            <person name="Woyke T."/>
            <person name="Pelin A."/>
            <person name="Henrissat B."/>
            <person name="Reynolds N.K."/>
            <person name="Benny G.L."/>
            <person name="Smith M.E."/>
            <person name="James T.Y."/>
            <person name="Grigoriev I.V."/>
        </authorList>
    </citation>
    <scope>NUCLEOTIDE SEQUENCE [LARGE SCALE GENOMIC DNA]</scope>
    <source>
        <strain evidence="14">Baker2002</strain>
    </source>
</reference>
<dbReference type="PRINTS" id="PR00926">
    <property type="entry name" value="MITOCARRIER"/>
</dbReference>
<dbReference type="EMBL" id="ML004522">
    <property type="protein sequence ID" value="RKP29010.1"/>
    <property type="molecule type" value="Genomic_DNA"/>
</dbReference>
<evidence type="ECO:0000256" key="8">
    <source>
        <dbReference type="ARBA" id="ARBA00023136"/>
    </source>
</evidence>
<organism evidence="13 14">
    <name type="scientific">Metschnikowia bicuspidata</name>
    <dbReference type="NCBI Taxonomy" id="27322"/>
    <lineage>
        <taxon>Eukaryota</taxon>
        <taxon>Fungi</taxon>
        <taxon>Dikarya</taxon>
        <taxon>Ascomycota</taxon>
        <taxon>Saccharomycotina</taxon>
        <taxon>Pichiomycetes</taxon>
        <taxon>Metschnikowiaceae</taxon>
        <taxon>Metschnikowia</taxon>
    </lineage>
</organism>
<feature type="repeat" description="Solcar" evidence="11">
    <location>
        <begin position="26"/>
        <end position="111"/>
    </location>
</feature>
<dbReference type="Pfam" id="PF00153">
    <property type="entry name" value="Mito_carr"/>
    <property type="match status" value="3"/>
</dbReference>